<comment type="cofactor">
    <cofactor evidence="8">
        <name>FAD</name>
        <dbReference type="ChEBI" id="CHEBI:57692"/>
    </cofactor>
    <text evidence="8">Binds 1 FAD per subunit.</text>
</comment>
<dbReference type="InterPro" id="IPR014729">
    <property type="entry name" value="Rossmann-like_a/b/a_fold"/>
</dbReference>
<feature type="site" description="Electron transfer via tryptophanyl radical" evidence="9">
    <location>
        <position position="361"/>
    </location>
</feature>
<dbReference type="PANTHER" id="PTHR11455:SF9">
    <property type="entry name" value="CRYPTOCHROME CIRCADIAN CLOCK 5 ISOFORM X1"/>
    <property type="match status" value="1"/>
</dbReference>
<feature type="domain" description="Photolyase/cryptochrome alpha/beta" evidence="11">
    <location>
        <begin position="13"/>
        <end position="143"/>
    </location>
</feature>
<dbReference type="Pfam" id="PF03441">
    <property type="entry name" value="FAD_binding_7"/>
    <property type="match status" value="1"/>
</dbReference>
<dbReference type="InterPro" id="IPR005101">
    <property type="entry name" value="Cryptochr/Photolyase_FAD-bd"/>
</dbReference>
<feature type="binding site" evidence="8">
    <location>
        <begin position="374"/>
        <end position="376"/>
    </location>
    <ligand>
        <name>FAD</name>
        <dbReference type="ChEBI" id="CHEBI:57692"/>
    </ligand>
</feature>
<comment type="cofactor">
    <cofactor evidence="1">
        <name>(6R)-5,10-methylene-5,6,7,8-tetrahydrofolate</name>
        <dbReference type="ChEBI" id="CHEBI:15636"/>
    </cofactor>
</comment>
<protein>
    <recommendedName>
        <fullName evidence="3">Deoxyribodipyrimidine photo-lyase</fullName>
        <ecNumber evidence="2">4.1.99.3</ecNumber>
    </recommendedName>
</protein>
<reference evidence="12 13" key="1">
    <citation type="submission" date="2019-08" db="EMBL/GenBank/DDBJ databases">
        <title>Complete genome sequence of Candidatus Uab amorphum.</title>
        <authorList>
            <person name="Shiratori T."/>
            <person name="Suzuki S."/>
            <person name="Kakizawa Y."/>
            <person name="Ishida K."/>
        </authorList>
    </citation>
    <scope>NUCLEOTIDE SEQUENCE [LARGE SCALE GENOMIC DNA]</scope>
    <source>
        <strain evidence="12 13">SRT547</strain>
    </source>
</reference>
<dbReference type="InterPro" id="IPR018394">
    <property type="entry name" value="DNA_photolyase_1_CS_C"/>
</dbReference>
<gene>
    <name evidence="12" type="ORF">UABAM_01076</name>
</gene>
<dbReference type="Gene3D" id="1.10.579.10">
    <property type="entry name" value="DNA Cyclobutane Dipyrimidine Photolyase, subunit A, domain 3"/>
    <property type="match status" value="1"/>
</dbReference>
<dbReference type="GO" id="GO:0071949">
    <property type="term" value="F:FAD binding"/>
    <property type="evidence" value="ECO:0007669"/>
    <property type="project" value="TreeGrafter"/>
</dbReference>
<evidence type="ECO:0000256" key="3">
    <source>
        <dbReference type="ARBA" id="ARBA00014046"/>
    </source>
</evidence>
<dbReference type="GO" id="GO:0000719">
    <property type="term" value="P:photoreactive repair"/>
    <property type="evidence" value="ECO:0007669"/>
    <property type="project" value="UniProtKB-ARBA"/>
</dbReference>
<keyword evidence="6 10" id="KW-0157">Chromophore</keyword>
<evidence type="ECO:0000256" key="7">
    <source>
        <dbReference type="ARBA" id="ARBA00033999"/>
    </source>
</evidence>
<dbReference type="PROSITE" id="PS00394">
    <property type="entry name" value="DNA_PHOTOLYASES_1_1"/>
    <property type="match status" value="1"/>
</dbReference>
<evidence type="ECO:0000256" key="6">
    <source>
        <dbReference type="ARBA" id="ARBA00022991"/>
    </source>
</evidence>
<evidence type="ECO:0000256" key="10">
    <source>
        <dbReference type="RuleBase" id="RU004182"/>
    </source>
</evidence>
<keyword evidence="12" id="KW-0456">Lyase</keyword>
<evidence type="ECO:0000259" key="11">
    <source>
        <dbReference type="PROSITE" id="PS51645"/>
    </source>
</evidence>
<proteinExistence type="inferred from homology"/>
<evidence type="ECO:0000256" key="2">
    <source>
        <dbReference type="ARBA" id="ARBA00013149"/>
    </source>
</evidence>
<keyword evidence="5 8" id="KW-0274">FAD</keyword>
<dbReference type="PANTHER" id="PTHR11455">
    <property type="entry name" value="CRYPTOCHROME"/>
    <property type="match status" value="1"/>
</dbReference>
<dbReference type="Proteomes" id="UP000326354">
    <property type="component" value="Chromosome"/>
</dbReference>
<comment type="catalytic activity">
    <reaction evidence="7">
        <text>cyclobutadipyrimidine (in DNA) = 2 pyrimidine residues (in DNA).</text>
        <dbReference type="EC" id="4.1.99.3"/>
    </reaction>
</comment>
<evidence type="ECO:0000256" key="9">
    <source>
        <dbReference type="PIRSR" id="PIRSR602081-2"/>
    </source>
</evidence>
<comment type="similarity">
    <text evidence="10">Belongs to the DNA photolyase family.</text>
</comment>
<dbReference type="EMBL" id="AP019860">
    <property type="protein sequence ID" value="BBM82733.1"/>
    <property type="molecule type" value="Genomic_DNA"/>
</dbReference>
<evidence type="ECO:0000256" key="1">
    <source>
        <dbReference type="ARBA" id="ARBA00001932"/>
    </source>
</evidence>
<dbReference type="FunFam" id="1.10.579.10:FF:000003">
    <property type="entry name" value="Deoxyribodipyrimidine photo-lyase"/>
    <property type="match status" value="1"/>
</dbReference>
<evidence type="ECO:0000256" key="5">
    <source>
        <dbReference type="ARBA" id="ARBA00022827"/>
    </source>
</evidence>
<dbReference type="Pfam" id="PF00875">
    <property type="entry name" value="DNA_photolyase"/>
    <property type="match status" value="1"/>
</dbReference>
<dbReference type="InterPro" id="IPR006050">
    <property type="entry name" value="DNA_photolyase_N"/>
</dbReference>
<keyword evidence="4 8" id="KW-0285">Flavoprotein</keyword>
<dbReference type="EC" id="4.1.99.3" evidence="2"/>
<dbReference type="Gene3D" id="1.25.40.80">
    <property type="match status" value="1"/>
</dbReference>
<dbReference type="PROSITE" id="PS00691">
    <property type="entry name" value="DNA_PHOTOLYASES_1_2"/>
    <property type="match status" value="1"/>
</dbReference>
<dbReference type="InterPro" id="IPR036134">
    <property type="entry name" value="Crypto/Photolyase_FAD-like_sf"/>
</dbReference>
<evidence type="ECO:0000313" key="12">
    <source>
        <dbReference type="EMBL" id="BBM82733.1"/>
    </source>
</evidence>
<evidence type="ECO:0000256" key="8">
    <source>
        <dbReference type="PIRSR" id="PIRSR602081-1"/>
    </source>
</evidence>
<dbReference type="InterPro" id="IPR036155">
    <property type="entry name" value="Crypto/Photolyase_N_sf"/>
</dbReference>
<feature type="binding site" evidence="8">
    <location>
        <position position="231"/>
    </location>
    <ligand>
        <name>FAD</name>
        <dbReference type="ChEBI" id="CHEBI:57692"/>
    </ligand>
</feature>
<dbReference type="KEGG" id="uam:UABAM_01076"/>
<dbReference type="PRINTS" id="PR00147">
    <property type="entry name" value="DNAPHOTLYASE"/>
</dbReference>
<dbReference type="SUPFAM" id="SSF48173">
    <property type="entry name" value="Cryptochrome/photolyase FAD-binding domain"/>
    <property type="match status" value="1"/>
</dbReference>
<feature type="site" description="Electron transfer via tryptophanyl radical" evidence="9">
    <location>
        <position position="384"/>
    </location>
</feature>
<feature type="binding site" evidence="8">
    <location>
        <begin position="243"/>
        <end position="247"/>
    </location>
    <ligand>
        <name>FAD</name>
        <dbReference type="ChEBI" id="CHEBI:57692"/>
    </ligand>
</feature>
<organism evidence="12 13">
    <name type="scientific">Uabimicrobium amorphum</name>
    <dbReference type="NCBI Taxonomy" id="2596890"/>
    <lineage>
        <taxon>Bacteria</taxon>
        <taxon>Pseudomonadati</taxon>
        <taxon>Planctomycetota</taxon>
        <taxon>Candidatus Uabimicrobiia</taxon>
        <taxon>Candidatus Uabimicrobiales</taxon>
        <taxon>Candidatus Uabimicrobiaceae</taxon>
        <taxon>Candidatus Uabimicrobium</taxon>
    </lineage>
</organism>
<evidence type="ECO:0000313" key="13">
    <source>
        <dbReference type="Proteomes" id="UP000326354"/>
    </source>
</evidence>
<feature type="site" description="Electron transfer via tryptophanyl radical" evidence="9">
    <location>
        <position position="308"/>
    </location>
</feature>
<sequence>MRKVGYKMTKKYKSSAFIFRRDLRLGDNTGLNEAVKESQQVMLCFIFNPRQVGGNNPFRGQNILQFMLESLEDLQKQIEKQNGRLYFFHDTVENIVDHLAKNDCEAVFCNRDYTPFSQKRDAAIEKRCKKNKVAFHSFADALLTEPGQVLNLSNEPYKVYTPFMKKARLITVERPQYYKNPCFSNDDLSNTVSLDAMRKEICPKSNKNLYVPGGRTYALKQLKKVKQFTNYKEQRDYPSIKGTTGLSAHNKFGTISAREFFHTVAKDLGETHTIISELYWRDFFTHVAYHFPHVFGKCFHEKYQGLKWENNKKQFDLWCEGRTGFPIVDAGMRELNTTGYMHNRVRMIVASFLTKHLRVDWRWGEKYFAQQLIDYDPCVNNGNWQWAASTGCDAQPYFRVFNPWLQQKKFDVKVEYIKKWVPELELLDAKVIHNWFNEKYADLEVDYPRPMVDHATESKKAKAMFADLKQ</sequence>
<dbReference type="AlphaFoldDB" id="A0A5S9IJ10"/>
<keyword evidence="13" id="KW-1185">Reference proteome</keyword>
<evidence type="ECO:0000256" key="4">
    <source>
        <dbReference type="ARBA" id="ARBA00022630"/>
    </source>
</evidence>
<accession>A0A5S9IJ10</accession>
<dbReference type="GO" id="GO:0003904">
    <property type="term" value="F:deoxyribodipyrimidine photo-lyase activity"/>
    <property type="evidence" value="ECO:0007669"/>
    <property type="project" value="UniProtKB-EC"/>
</dbReference>
<dbReference type="Gene3D" id="3.40.50.620">
    <property type="entry name" value="HUPs"/>
    <property type="match status" value="1"/>
</dbReference>
<dbReference type="PROSITE" id="PS51645">
    <property type="entry name" value="PHR_CRY_ALPHA_BETA"/>
    <property type="match status" value="1"/>
</dbReference>
<name>A0A5S9IJ10_UABAM</name>
<dbReference type="SUPFAM" id="SSF52425">
    <property type="entry name" value="Cryptochrome/photolyase, N-terminal domain"/>
    <property type="match status" value="1"/>
</dbReference>
<dbReference type="InterPro" id="IPR002081">
    <property type="entry name" value="Cryptochrome/DNA_photolyase_1"/>
</dbReference>
<feature type="binding site" evidence="8">
    <location>
        <begin position="277"/>
        <end position="284"/>
    </location>
    <ligand>
        <name>FAD</name>
        <dbReference type="ChEBI" id="CHEBI:57692"/>
    </ligand>
</feature>
<dbReference type="GO" id="GO:0003677">
    <property type="term" value="F:DNA binding"/>
    <property type="evidence" value="ECO:0007669"/>
    <property type="project" value="TreeGrafter"/>
</dbReference>